<comment type="similarity">
    <text evidence="3 9">Belongs to the thiolase-like superfamily. Beta-ketoacyl-ACP synthases family.</text>
</comment>
<dbReference type="PANTHER" id="PTHR11712:SF336">
    <property type="entry name" value="3-OXOACYL-[ACYL-CARRIER-PROTEIN] SYNTHASE, MITOCHONDRIAL"/>
    <property type="match status" value="1"/>
</dbReference>
<dbReference type="UniPathway" id="UPA00915"/>
<comment type="pathway">
    <text evidence="2">Lipid metabolism; mycolic acid biosynthesis.</text>
</comment>
<keyword evidence="6" id="KW-0276">Fatty acid metabolism</keyword>
<dbReference type="NCBIfam" id="NF005916">
    <property type="entry name" value="PRK07910.1"/>
    <property type="match status" value="1"/>
</dbReference>
<feature type="domain" description="Ketosynthase family 3 (KS3)" evidence="10">
    <location>
        <begin position="5"/>
        <end position="411"/>
    </location>
</feature>
<evidence type="ECO:0000256" key="3">
    <source>
        <dbReference type="ARBA" id="ARBA00008467"/>
    </source>
</evidence>
<dbReference type="SMART" id="SM00825">
    <property type="entry name" value="PKS_KS"/>
    <property type="match status" value="1"/>
</dbReference>
<evidence type="ECO:0000256" key="5">
    <source>
        <dbReference type="ARBA" id="ARBA00022679"/>
    </source>
</evidence>
<dbReference type="PROSITE" id="PS52004">
    <property type="entry name" value="KS3_2"/>
    <property type="match status" value="1"/>
</dbReference>
<reference evidence="11 12" key="1">
    <citation type="submission" date="2016-09" db="EMBL/GenBank/DDBJ databases">
        <title>genome sequence of Mycobacterium sp. 739 SCH.</title>
        <authorList>
            <person name="Greninger A.L."/>
            <person name="Qin X."/>
            <person name="Jerome K."/>
            <person name="Vora S."/>
            <person name="Quinn K."/>
        </authorList>
    </citation>
    <scope>NUCLEOTIDE SEQUENCE [LARGE SCALE GENOMIC DNA]</scope>
    <source>
        <strain evidence="11 12">SCH</strain>
    </source>
</reference>
<dbReference type="OrthoDB" id="9808669at2"/>
<dbReference type="InterPro" id="IPR000794">
    <property type="entry name" value="Beta-ketoacyl_synthase"/>
</dbReference>
<dbReference type="GO" id="GO:0004315">
    <property type="term" value="F:3-oxoacyl-[acyl-carrier-protein] synthase activity"/>
    <property type="evidence" value="ECO:0007669"/>
    <property type="project" value="TreeGrafter"/>
</dbReference>
<keyword evidence="8" id="KW-0012">Acyltransferase</keyword>
<comment type="caution">
    <text evidence="11">The sequence shown here is derived from an EMBL/GenBank/DDBJ whole genome shotgun (WGS) entry which is preliminary data.</text>
</comment>
<evidence type="ECO:0000256" key="6">
    <source>
        <dbReference type="ARBA" id="ARBA00022832"/>
    </source>
</evidence>
<evidence type="ECO:0000256" key="7">
    <source>
        <dbReference type="ARBA" id="ARBA00023160"/>
    </source>
</evidence>
<keyword evidence="5 9" id="KW-0808">Transferase</keyword>
<gene>
    <name evidence="11" type="ORF">BEL07_00550</name>
</gene>
<name>A0A1E8QCC6_9MYCO</name>
<accession>A0A1E8QCC6</accession>
<evidence type="ECO:0000256" key="1">
    <source>
        <dbReference type="ARBA" id="ARBA00004496"/>
    </source>
</evidence>
<dbReference type="Pfam" id="PF00109">
    <property type="entry name" value="ketoacyl-synt"/>
    <property type="match status" value="1"/>
</dbReference>
<evidence type="ECO:0000256" key="8">
    <source>
        <dbReference type="ARBA" id="ARBA00023315"/>
    </source>
</evidence>
<dbReference type="InterPro" id="IPR014031">
    <property type="entry name" value="Ketoacyl_synth_C"/>
</dbReference>
<evidence type="ECO:0000256" key="2">
    <source>
        <dbReference type="ARBA" id="ARBA00004796"/>
    </source>
</evidence>
<evidence type="ECO:0000259" key="10">
    <source>
        <dbReference type="PROSITE" id="PS52004"/>
    </source>
</evidence>
<dbReference type="EMBL" id="MCHX01000001">
    <property type="protein sequence ID" value="OFJ55730.1"/>
    <property type="molecule type" value="Genomic_DNA"/>
</dbReference>
<dbReference type="Gene3D" id="3.40.47.10">
    <property type="match status" value="2"/>
</dbReference>
<keyword evidence="7" id="KW-0443">Lipid metabolism</keyword>
<dbReference type="GO" id="GO:0005829">
    <property type="term" value="C:cytosol"/>
    <property type="evidence" value="ECO:0007669"/>
    <property type="project" value="TreeGrafter"/>
</dbReference>
<dbReference type="InterPro" id="IPR020841">
    <property type="entry name" value="PKS_Beta-ketoAc_synthase_dom"/>
</dbReference>
<comment type="subcellular location">
    <subcellularLocation>
        <location evidence="1">Cytoplasm</location>
    </subcellularLocation>
</comment>
<dbReference type="SUPFAM" id="SSF53901">
    <property type="entry name" value="Thiolase-like"/>
    <property type="match status" value="2"/>
</dbReference>
<dbReference type="InterPro" id="IPR014030">
    <property type="entry name" value="Ketoacyl_synth_N"/>
</dbReference>
<dbReference type="RefSeq" id="WP_070351156.1">
    <property type="nucleotide sequence ID" value="NZ_CP043474.1"/>
</dbReference>
<dbReference type="PANTHER" id="PTHR11712">
    <property type="entry name" value="POLYKETIDE SYNTHASE-RELATED"/>
    <property type="match status" value="1"/>
</dbReference>
<evidence type="ECO:0000313" key="12">
    <source>
        <dbReference type="Proteomes" id="UP000178953"/>
    </source>
</evidence>
<dbReference type="CDD" id="cd00834">
    <property type="entry name" value="KAS_I_II"/>
    <property type="match status" value="1"/>
</dbReference>
<dbReference type="Pfam" id="PF02801">
    <property type="entry name" value="Ketoacyl-synt_C"/>
    <property type="match status" value="1"/>
</dbReference>
<dbReference type="AlphaFoldDB" id="A0A1E8QCC6"/>
<organism evidence="11 12">
    <name type="scientific">Mycolicibacterium grossiae</name>
    <dbReference type="NCBI Taxonomy" id="1552759"/>
    <lineage>
        <taxon>Bacteria</taxon>
        <taxon>Bacillati</taxon>
        <taxon>Actinomycetota</taxon>
        <taxon>Actinomycetes</taxon>
        <taxon>Mycobacteriales</taxon>
        <taxon>Mycobacteriaceae</taxon>
        <taxon>Mycolicibacterium</taxon>
    </lineage>
</organism>
<evidence type="ECO:0000256" key="9">
    <source>
        <dbReference type="RuleBase" id="RU003694"/>
    </source>
</evidence>
<evidence type="ECO:0000313" key="11">
    <source>
        <dbReference type="EMBL" id="OFJ55730.1"/>
    </source>
</evidence>
<keyword evidence="12" id="KW-1185">Reference proteome</keyword>
<keyword evidence="4" id="KW-0444">Lipid biosynthesis</keyword>
<keyword evidence="7" id="KW-0275">Fatty acid biosynthesis</keyword>
<sequence>MLGPLPDVVITGVAMTTSLAAQAEDTWTALLDGRSGIRPLEADNLDGLELPSRIGGQLVEDVEADLTRVELRRLSFLQKMAVVLSRRAWADCGSPEVDTARLGVTVGTGLGSTEDIIIAYHEMRQRGLKAVSPLAVQMFMPNGPAAAVGLERGARAGVTAPLTGDSSGAAAIAQAWRNIAFGDADVVVCGGVEAKLEGVPISAYGQLDGVLATDDADPAAACKPFDRDRTGMVLGEGGAILIMETEQHAKARGARVLARVLGGAMTSDGYDAFRANPDAEQQAYAITRTLEMAGLAPTDVDHVNAHAAGTVEGDLTEATALGKVFGSHRPAVYASKAALGHALGGSGAIEAALTVLALRDGVVPPTLNLRHLDDRVDLDVVAGEPRRGDYRHAVSTSFGFGGHNVALAFGKA</sequence>
<dbReference type="FunFam" id="3.40.47.10:FF:000029">
    <property type="entry name" value="3-oxoacyl-[acyl-carrier-protein] synthase 1"/>
    <property type="match status" value="1"/>
</dbReference>
<dbReference type="FunFam" id="3.40.47.10:FF:000018">
    <property type="entry name" value="3-oxoacyl-[acyl-carrier-protein] synthase 2"/>
    <property type="match status" value="1"/>
</dbReference>
<evidence type="ECO:0000256" key="4">
    <source>
        <dbReference type="ARBA" id="ARBA00022516"/>
    </source>
</evidence>
<protein>
    <submittedName>
        <fullName evidence="11">Beta-ketoacyl-[acyl-carrier-protein] synthase II</fullName>
    </submittedName>
</protein>
<dbReference type="InterPro" id="IPR016039">
    <property type="entry name" value="Thiolase-like"/>
</dbReference>
<dbReference type="Proteomes" id="UP000178953">
    <property type="component" value="Unassembled WGS sequence"/>
</dbReference>
<proteinExistence type="inferred from homology"/>
<dbReference type="GO" id="GO:0030497">
    <property type="term" value="P:fatty acid elongation"/>
    <property type="evidence" value="ECO:0007669"/>
    <property type="project" value="UniProtKB-ARBA"/>
</dbReference>